<evidence type="ECO:0000256" key="5">
    <source>
        <dbReference type="ARBA" id="ARBA00022679"/>
    </source>
</evidence>
<proteinExistence type="predicted"/>
<dbReference type="CDD" id="cd00211">
    <property type="entry name" value="PTS_IIA_fru"/>
    <property type="match status" value="1"/>
</dbReference>
<dbReference type="InterPro" id="IPR051351">
    <property type="entry name" value="Ascorbate-PTS_EIIA_comp"/>
</dbReference>
<evidence type="ECO:0000256" key="4">
    <source>
        <dbReference type="ARBA" id="ARBA00022553"/>
    </source>
</evidence>
<evidence type="ECO:0000313" key="16">
    <source>
        <dbReference type="Proteomes" id="UP000664357"/>
    </source>
</evidence>
<evidence type="ECO:0000256" key="8">
    <source>
        <dbReference type="ARBA" id="ARBA00023159"/>
    </source>
</evidence>
<evidence type="ECO:0000256" key="3">
    <source>
        <dbReference type="ARBA" id="ARBA00022490"/>
    </source>
</evidence>
<organism evidence="15 16">
    <name type="scientific">Candidatus Enterococcus ferrettii</name>
    <dbReference type="NCBI Taxonomy" id="2815324"/>
    <lineage>
        <taxon>Bacteria</taxon>
        <taxon>Bacillati</taxon>
        <taxon>Bacillota</taxon>
        <taxon>Bacilli</taxon>
        <taxon>Lactobacillales</taxon>
        <taxon>Enterococcaceae</taxon>
        <taxon>Enterococcus</taxon>
    </lineage>
</organism>
<dbReference type="Pfam" id="PF00874">
    <property type="entry name" value="PRD"/>
    <property type="match status" value="1"/>
</dbReference>
<dbReference type="InterPro" id="IPR011608">
    <property type="entry name" value="PRD"/>
</dbReference>
<keyword evidence="4" id="KW-0597">Phosphoprotein</keyword>
<dbReference type="PROSITE" id="PS51099">
    <property type="entry name" value="PTS_EIIB_TYPE_2"/>
    <property type="match status" value="1"/>
</dbReference>
<dbReference type="Proteomes" id="UP000664357">
    <property type="component" value="Unassembled WGS sequence"/>
</dbReference>
<feature type="domain" description="PTS EIIB type-2" evidence="13">
    <location>
        <begin position="404"/>
        <end position="491"/>
    </location>
</feature>
<dbReference type="InterPro" id="IPR036388">
    <property type="entry name" value="WH-like_DNA-bd_sf"/>
</dbReference>
<evidence type="ECO:0000256" key="11">
    <source>
        <dbReference type="ARBA" id="ARBA00042072"/>
    </source>
</evidence>
<evidence type="ECO:0000259" key="14">
    <source>
        <dbReference type="PROSITE" id="PS51372"/>
    </source>
</evidence>
<evidence type="ECO:0000256" key="10">
    <source>
        <dbReference type="ARBA" id="ARBA00041175"/>
    </source>
</evidence>
<dbReference type="RefSeq" id="WP_207701906.1">
    <property type="nucleotide sequence ID" value="NZ_JAFREL020000004.1"/>
</dbReference>
<evidence type="ECO:0000313" key="15">
    <source>
        <dbReference type="EMBL" id="MEO1772188.1"/>
    </source>
</evidence>
<sequence>MEEKYLNIMTELIANPSITRKGLESKLNLSKDQIKYAMRQINSELKENELPSIQRTRTGGFIIDESVAAFIQTDEEARKDPNLFYSEDERITILALLLFNEALDLSLEYFSYELKVSKNTILRDLSKLKKKLSVHKIKVVYSRTQGYSLSGKELFIRDFIKETLLYVNKMSSGTQLLVKFSGLTRVERLAMEKKLKAIEQKLEIRFTDEQFSQLPYFLLIVFNRISYGQLVNEKTSEEELDIYQLKEVRLIEQTLGLEQYGRRETIYISLQILTSKIISAEFVNETITNRLREALNVCIDNFEVKTSIELKDRELILNSLMYHLTPAYYRIRYLINEKNDLYEKEFLENVIAQYDFLNSIIEDCFKPLEDLLEVPLPDIEIMYISLIFGSKILPQGKTEYPKMKTAIVICPKGVTYSQLMLSQLMTIFPEVYFYEPVSHRAFEKSHLKVDIIFSIGHFHPYDNCFVVQAAMTEEEKQQLRAQVFKNVFGDEDRTTIVERIMGEIREYIPDAQTVRIENSILEILGERLPIKNENRIRTSGNKTMGLYEFLSESKITILDEVADYREALKIAGQPLLAEGAVTESYIQAVIDSHDFEDPYTILGEEVAIPHALPSEGVKRIGISLLIVRKGFYYSKSHSLKIVFMIAPIDKKQHNQAIIDILTIAESPVMIEKMTSTNEKQSILKLLKEIVN</sequence>
<feature type="domain" description="PRD" evidence="14">
    <location>
        <begin position="286"/>
        <end position="398"/>
    </location>
</feature>
<dbReference type="EMBL" id="JAFREL020000004">
    <property type="protein sequence ID" value="MEO1772188.1"/>
    <property type="molecule type" value="Genomic_DNA"/>
</dbReference>
<keyword evidence="6" id="KW-0598">Phosphotransferase system</keyword>
<dbReference type="InterPro" id="IPR002178">
    <property type="entry name" value="PTS_EIIA_type-2_dom"/>
</dbReference>
<dbReference type="PANTHER" id="PTHR36203:SF1">
    <property type="entry name" value="ASCORBATE-SPECIFIC PTS SYSTEM EIIA COMPONENT"/>
    <property type="match status" value="1"/>
</dbReference>
<comment type="subcellular location">
    <subcellularLocation>
        <location evidence="1">Cytoplasm</location>
    </subcellularLocation>
</comment>
<gene>
    <name evidence="15" type="ORF">JZO67_004170</name>
</gene>
<comment type="caution">
    <text evidence="15">The sequence shown here is derived from an EMBL/GenBank/DDBJ whole genome shotgun (WGS) entry which is preliminary data.</text>
</comment>
<keyword evidence="3" id="KW-0963">Cytoplasm</keyword>
<dbReference type="InterPro" id="IPR016152">
    <property type="entry name" value="PTrfase/Anion_transptr"/>
</dbReference>
<keyword evidence="7" id="KW-0418">Kinase</keyword>
<comment type="function">
    <text evidence="9">The phosphoenolpyruvate-dependent sugar phosphotransferase system (sugar PTS), a major carbohydrate active transport system, catalyzes the phosphorylation of incoming sugar substrates concomitantly with their translocation across the cell membrane. The enzyme II UlaABC PTS system is involved in ascorbate transport.</text>
</comment>
<evidence type="ECO:0000259" key="12">
    <source>
        <dbReference type="PROSITE" id="PS51094"/>
    </source>
</evidence>
<keyword evidence="5" id="KW-0808">Transferase</keyword>
<evidence type="ECO:0000259" key="13">
    <source>
        <dbReference type="PROSITE" id="PS51099"/>
    </source>
</evidence>
<dbReference type="Pfam" id="PF05043">
    <property type="entry name" value="Mga"/>
    <property type="match status" value="1"/>
</dbReference>
<name>A0ABV0EX68_9ENTE</name>
<dbReference type="InterPro" id="IPR007737">
    <property type="entry name" value="Mga_HTH"/>
</dbReference>
<protein>
    <recommendedName>
        <fullName evidence="10">Ascorbate-specific PTS system EIIA component</fullName>
    </recommendedName>
    <alternativeName>
        <fullName evidence="11">Ascorbate-specific phosphotransferase enzyme IIA component</fullName>
    </alternativeName>
</protein>
<keyword evidence="8" id="KW-0010">Activator</keyword>
<dbReference type="Gene3D" id="1.10.1790.10">
    <property type="entry name" value="PRD domain"/>
    <property type="match status" value="1"/>
</dbReference>
<dbReference type="InterPro" id="IPR036634">
    <property type="entry name" value="PRD_sf"/>
</dbReference>
<dbReference type="SUPFAM" id="SSF55804">
    <property type="entry name" value="Phoshotransferase/anion transport protein"/>
    <property type="match status" value="1"/>
</dbReference>
<dbReference type="Gene3D" id="1.10.10.10">
    <property type="entry name" value="Winged helix-like DNA-binding domain superfamily/Winged helix DNA-binding domain"/>
    <property type="match status" value="1"/>
</dbReference>
<dbReference type="SUPFAM" id="SSF63520">
    <property type="entry name" value="PTS-regulatory domain, PRD"/>
    <property type="match status" value="1"/>
</dbReference>
<dbReference type="Gene3D" id="3.40.930.10">
    <property type="entry name" value="Mannitol-specific EII, Chain A"/>
    <property type="match status" value="1"/>
</dbReference>
<evidence type="ECO:0000256" key="1">
    <source>
        <dbReference type="ARBA" id="ARBA00004496"/>
    </source>
</evidence>
<accession>A0ABV0EX68</accession>
<keyword evidence="2" id="KW-0813">Transport</keyword>
<dbReference type="Pfam" id="PF00359">
    <property type="entry name" value="PTS_EIIA_2"/>
    <property type="match status" value="1"/>
</dbReference>
<reference evidence="15 16" key="2">
    <citation type="submission" date="2024-02" db="EMBL/GenBank/DDBJ databases">
        <title>The Genome Sequence of Enterococcus sp. DIV0159.</title>
        <authorList>
            <person name="Earl A."/>
            <person name="Manson A."/>
            <person name="Gilmore M."/>
            <person name="Sanders J."/>
            <person name="Shea T."/>
            <person name="Howe W."/>
            <person name="Livny J."/>
            <person name="Cuomo C."/>
            <person name="Neafsey D."/>
            <person name="Birren B."/>
        </authorList>
    </citation>
    <scope>NUCLEOTIDE SEQUENCE [LARGE SCALE GENOMIC DNA]</scope>
    <source>
        <strain evidence="15 16">665A</strain>
    </source>
</reference>
<reference evidence="15 16" key="1">
    <citation type="submission" date="2021-03" db="EMBL/GenBank/DDBJ databases">
        <authorList>
            <person name="Gilmore M.S."/>
            <person name="Schwartzman J."/>
            <person name="Van Tyne D."/>
            <person name="Martin M."/>
            <person name="Earl A.M."/>
            <person name="Manson A.L."/>
            <person name="Straub T."/>
            <person name="Salamzade R."/>
            <person name="Saavedra J."/>
            <person name="Lebreton F."/>
            <person name="Prichula J."/>
            <person name="Schaufler K."/>
            <person name="Gaca A."/>
            <person name="Sgardioli B."/>
            <person name="Wagenaar J."/>
            <person name="Strong T."/>
        </authorList>
    </citation>
    <scope>NUCLEOTIDE SEQUENCE [LARGE SCALE GENOMIC DNA]</scope>
    <source>
        <strain evidence="15 16">665A</strain>
    </source>
</reference>
<feature type="domain" description="PTS EIIA type-2" evidence="12">
    <location>
        <begin position="548"/>
        <end position="689"/>
    </location>
</feature>
<dbReference type="PANTHER" id="PTHR36203">
    <property type="entry name" value="ASCORBATE-SPECIFIC PTS SYSTEM EIIA COMPONENT"/>
    <property type="match status" value="1"/>
</dbReference>
<evidence type="ECO:0000256" key="6">
    <source>
        <dbReference type="ARBA" id="ARBA00022683"/>
    </source>
</evidence>
<keyword evidence="16" id="KW-1185">Reference proteome</keyword>
<dbReference type="InterPro" id="IPR013011">
    <property type="entry name" value="PTS_EIIB_2"/>
</dbReference>
<dbReference type="PROSITE" id="PS51094">
    <property type="entry name" value="PTS_EIIA_TYPE_2"/>
    <property type="match status" value="1"/>
</dbReference>
<evidence type="ECO:0000256" key="7">
    <source>
        <dbReference type="ARBA" id="ARBA00022777"/>
    </source>
</evidence>
<dbReference type="PROSITE" id="PS51372">
    <property type="entry name" value="PRD_2"/>
    <property type="match status" value="1"/>
</dbReference>
<evidence type="ECO:0000256" key="2">
    <source>
        <dbReference type="ARBA" id="ARBA00022448"/>
    </source>
</evidence>
<evidence type="ECO:0000256" key="9">
    <source>
        <dbReference type="ARBA" id="ARBA00037387"/>
    </source>
</evidence>